<comment type="caution">
    <text evidence="3">The sequence shown here is derived from an EMBL/GenBank/DDBJ whole genome shotgun (WGS) entry which is preliminary data.</text>
</comment>
<reference evidence="3 4" key="1">
    <citation type="submission" date="2017-11" db="EMBL/GenBank/DDBJ databases">
        <title>Streptomyces carmine sp. nov., a novel actinomycete isolated from Sophora alopecuroides in Xinjiang, China.</title>
        <authorList>
            <person name="Wang Y."/>
            <person name="Luo X."/>
            <person name="Wan C."/>
            <person name="Zhang L."/>
        </authorList>
    </citation>
    <scope>NUCLEOTIDE SEQUENCE [LARGE SCALE GENOMIC DNA]</scope>
    <source>
        <strain evidence="3 4">TRM SA0054</strain>
    </source>
</reference>
<evidence type="ECO:0000313" key="4">
    <source>
        <dbReference type="Proteomes" id="UP000230407"/>
    </source>
</evidence>
<sequence length="235" mass="23730">MERRTVHVAVYDTFADWEPAYATTALAGAGHHVVYVGESGEPVISMGGMRVTPHLSIADLRPGDSALLILPGADAWEQVLPPFAGAARRFLDAGVPVAAICGAVTGLAKEGLLDDRDHTGAAAEVLAATGYRGGGRYREADACTDGDLITAGPTEPVAFAREILTRLAAHPAEVTDAWFRLFRHSDAAAYETLTAYENGGAGGDGGAGGTGGSGEDGGAAAVRGAHGAHPGGGAA</sequence>
<dbReference type="InterPro" id="IPR002818">
    <property type="entry name" value="DJ-1/PfpI"/>
</dbReference>
<keyword evidence="3" id="KW-0808">Transferase</keyword>
<feature type="domain" description="DJ-1/PfpI" evidence="2">
    <location>
        <begin position="5"/>
        <end position="165"/>
    </location>
</feature>
<dbReference type="Proteomes" id="UP000230407">
    <property type="component" value="Unassembled WGS sequence"/>
</dbReference>
<evidence type="ECO:0000259" key="2">
    <source>
        <dbReference type="Pfam" id="PF01965"/>
    </source>
</evidence>
<evidence type="ECO:0000313" key="3">
    <source>
        <dbReference type="EMBL" id="PJE96892.1"/>
    </source>
</evidence>
<name>A0A2M8LY61_9ACTN</name>
<feature type="compositionally biased region" description="Gly residues" evidence="1">
    <location>
        <begin position="199"/>
        <end position="217"/>
    </location>
</feature>
<keyword evidence="3" id="KW-0315">Glutamine amidotransferase</keyword>
<dbReference type="Pfam" id="PF01965">
    <property type="entry name" value="DJ-1_PfpI"/>
    <property type="match status" value="1"/>
</dbReference>
<evidence type="ECO:0000256" key="1">
    <source>
        <dbReference type="SAM" id="MobiDB-lite"/>
    </source>
</evidence>
<proteinExistence type="predicted"/>
<accession>A0A2M8LY61</accession>
<protein>
    <submittedName>
        <fullName evidence="3">Glutamine amidotransferase</fullName>
    </submittedName>
</protein>
<organism evidence="3 4">
    <name type="scientific">Streptomyces carminius</name>
    <dbReference type="NCBI Taxonomy" id="2665496"/>
    <lineage>
        <taxon>Bacteria</taxon>
        <taxon>Bacillati</taxon>
        <taxon>Actinomycetota</taxon>
        <taxon>Actinomycetes</taxon>
        <taxon>Kitasatosporales</taxon>
        <taxon>Streptomycetaceae</taxon>
        <taxon>Streptomyces</taxon>
    </lineage>
</organism>
<dbReference type="Gene3D" id="3.40.50.880">
    <property type="match status" value="1"/>
</dbReference>
<dbReference type="EMBL" id="PGGW01000052">
    <property type="protein sequence ID" value="PJE96892.1"/>
    <property type="molecule type" value="Genomic_DNA"/>
</dbReference>
<dbReference type="GO" id="GO:0016740">
    <property type="term" value="F:transferase activity"/>
    <property type="evidence" value="ECO:0007669"/>
    <property type="project" value="UniProtKB-KW"/>
</dbReference>
<dbReference type="SUPFAM" id="SSF52317">
    <property type="entry name" value="Class I glutamine amidotransferase-like"/>
    <property type="match status" value="1"/>
</dbReference>
<feature type="compositionally biased region" description="Low complexity" evidence="1">
    <location>
        <begin position="218"/>
        <end position="228"/>
    </location>
</feature>
<dbReference type="RefSeq" id="WP_100202385.1">
    <property type="nucleotide sequence ID" value="NZ_PGGW01000052.1"/>
</dbReference>
<feature type="region of interest" description="Disordered" evidence="1">
    <location>
        <begin position="199"/>
        <end position="235"/>
    </location>
</feature>
<gene>
    <name evidence="3" type="ORF">CUT44_15135</name>
</gene>
<dbReference type="InterPro" id="IPR029062">
    <property type="entry name" value="Class_I_gatase-like"/>
</dbReference>
<dbReference type="AlphaFoldDB" id="A0A2M8LY61"/>
<keyword evidence="4" id="KW-1185">Reference proteome</keyword>